<dbReference type="RefSeq" id="WP_004605862.1">
    <property type="nucleotide sequence ID" value="NZ_CP036170.1"/>
</dbReference>
<reference evidence="1 2" key="1">
    <citation type="journal article" date="2019" name="Appl. Environ. Microbiol.">
        <title>Clostridium scindens ATCC 35704: integration of nutritional requirements, the complete genome sequence, and global transcriptional responses to bile acids.</title>
        <authorList>
            <person name="Devendran S."/>
            <person name="Shrestha R."/>
            <person name="Alves J.M.P."/>
            <person name="Wolf P.G."/>
            <person name="Ly L."/>
            <person name="Hernandez A.G."/>
            <person name="Mendez-Garcia C."/>
            <person name="Inboden A."/>
            <person name="Wiley J."/>
            <person name="Paul O."/>
            <person name="Allen A."/>
            <person name="Springer E."/>
            <person name="Wright C.L."/>
            <person name="Fields C.J."/>
            <person name="Daniel S.L."/>
            <person name="Ridlon J.M."/>
        </authorList>
    </citation>
    <scope>NUCLEOTIDE SEQUENCE [LARGE SCALE GENOMIC DNA]</scope>
    <source>
        <strain evidence="1 2">ATCC 35704</strain>
    </source>
</reference>
<evidence type="ECO:0000313" key="1">
    <source>
        <dbReference type="EMBL" id="QBF72974.1"/>
    </source>
</evidence>
<dbReference type="GeneID" id="62694558"/>
<sequence length="62" mass="7121">MAMKHKKKQGFKDGDKVRWFLNPAEYITGVVVEVCGDGTVWVEHSNGQQGHYEETELVRDNQ</sequence>
<dbReference type="EMBL" id="CP036170">
    <property type="protein sequence ID" value="QBF72974.1"/>
    <property type="molecule type" value="Genomic_DNA"/>
</dbReference>
<gene>
    <name evidence="1" type="ORF">HDCHBGLK_00320</name>
</gene>
<name>B0NA40_CLOS5</name>
<organism evidence="1 2">
    <name type="scientific">Clostridium scindens (strain ATCC 35704 / DSM 5676 / VPI 13733 / 19)</name>
    <dbReference type="NCBI Taxonomy" id="411468"/>
    <lineage>
        <taxon>Bacteria</taxon>
        <taxon>Bacillati</taxon>
        <taxon>Bacillota</taxon>
        <taxon>Clostridia</taxon>
        <taxon>Lachnospirales</taxon>
        <taxon>Lachnospiraceae</taxon>
    </lineage>
</organism>
<dbReference type="STRING" id="411468.CLOSCI_00307"/>
<evidence type="ECO:0000313" key="2">
    <source>
        <dbReference type="Proteomes" id="UP000289664"/>
    </source>
</evidence>
<dbReference type="Proteomes" id="UP000289664">
    <property type="component" value="Chromosome"/>
</dbReference>
<dbReference type="KEGG" id="csci:HDCHBGLK_00320"/>
<dbReference type="AlphaFoldDB" id="B0NA40"/>
<keyword evidence="2" id="KW-1185">Reference proteome</keyword>
<accession>B0NA40</accession>
<dbReference type="HOGENOM" id="CLU_2896187_0_0_9"/>
<protein>
    <submittedName>
        <fullName evidence="1">Uncharacterized protein</fullName>
    </submittedName>
</protein>
<proteinExistence type="predicted"/>